<dbReference type="CDD" id="cd14688">
    <property type="entry name" value="bZIP_YAP"/>
    <property type="match status" value="1"/>
</dbReference>
<dbReference type="EMBL" id="JAUKUD010000003">
    <property type="protein sequence ID" value="KAK0750591.1"/>
    <property type="molecule type" value="Genomic_DNA"/>
</dbReference>
<name>A0AA40F3Z0_9PEZI</name>
<evidence type="ECO:0000313" key="2">
    <source>
        <dbReference type="EMBL" id="KAK0750591.1"/>
    </source>
</evidence>
<gene>
    <name evidence="2" type="ORF">B0T18DRAFT_409190</name>
</gene>
<proteinExistence type="predicted"/>
<sequence length="224" mass="24742">MPPQPPYESHIQKFRANPRDNAARIRENQRRHRARVKSRIEELETALCGTQAKLDEALAVIEKLRTELRNCASPAPPRTVPLDEDALVSRGCCASATAGPSLRRNDSDGEQSNSETEFLTQAAPRPPSRYHLSTVPETQTELGKDPDPQNAYAHLPPPCPGESTMLCRDAYSILRDRAGGAGNWELDMGTVTEWLKPGFRGAVVPGGGCRVQTQVLFWVVDRMT</sequence>
<organism evidence="2 3">
    <name type="scientific">Schizothecium vesticola</name>
    <dbReference type="NCBI Taxonomy" id="314040"/>
    <lineage>
        <taxon>Eukaryota</taxon>
        <taxon>Fungi</taxon>
        <taxon>Dikarya</taxon>
        <taxon>Ascomycota</taxon>
        <taxon>Pezizomycotina</taxon>
        <taxon>Sordariomycetes</taxon>
        <taxon>Sordariomycetidae</taxon>
        <taxon>Sordariales</taxon>
        <taxon>Schizotheciaceae</taxon>
        <taxon>Schizothecium</taxon>
    </lineage>
</organism>
<evidence type="ECO:0000256" key="1">
    <source>
        <dbReference type="SAM" id="MobiDB-lite"/>
    </source>
</evidence>
<keyword evidence="3" id="KW-1185">Reference proteome</keyword>
<comment type="caution">
    <text evidence="2">The sequence shown here is derived from an EMBL/GenBank/DDBJ whole genome shotgun (WGS) entry which is preliminary data.</text>
</comment>
<feature type="region of interest" description="Disordered" evidence="1">
    <location>
        <begin position="1"/>
        <end position="33"/>
    </location>
</feature>
<dbReference type="AlphaFoldDB" id="A0AA40F3Z0"/>
<dbReference type="Proteomes" id="UP001172155">
    <property type="component" value="Unassembled WGS sequence"/>
</dbReference>
<evidence type="ECO:0008006" key="4">
    <source>
        <dbReference type="Google" id="ProtNLM"/>
    </source>
</evidence>
<evidence type="ECO:0000313" key="3">
    <source>
        <dbReference type="Proteomes" id="UP001172155"/>
    </source>
</evidence>
<feature type="compositionally biased region" description="Polar residues" evidence="1">
    <location>
        <begin position="110"/>
        <end position="119"/>
    </location>
</feature>
<accession>A0AA40F3Z0</accession>
<feature type="compositionally biased region" description="Basic and acidic residues" evidence="1">
    <location>
        <begin position="17"/>
        <end position="28"/>
    </location>
</feature>
<protein>
    <recommendedName>
        <fullName evidence="4">BZIP domain-containing protein</fullName>
    </recommendedName>
</protein>
<feature type="region of interest" description="Disordered" evidence="1">
    <location>
        <begin position="97"/>
        <end position="149"/>
    </location>
</feature>
<reference evidence="2" key="1">
    <citation type="submission" date="2023-06" db="EMBL/GenBank/DDBJ databases">
        <title>Genome-scale phylogeny and comparative genomics of the fungal order Sordariales.</title>
        <authorList>
            <consortium name="Lawrence Berkeley National Laboratory"/>
            <person name="Hensen N."/>
            <person name="Bonometti L."/>
            <person name="Westerberg I."/>
            <person name="Brannstrom I.O."/>
            <person name="Guillou S."/>
            <person name="Cros-Aarteil S."/>
            <person name="Calhoun S."/>
            <person name="Haridas S."/>
            <person name="Kuo A."/>
            <person name="Mondo S."/>
            <person name="Pangilinan J."/>
            <person name="Riley R."/>
            <person name="LaButti K."/>
            <person name="Andreopoulos B."/>
            <person name="Lipzen A."/>
            <person name="Chen C."/>
            <person name="Yanf M."/>
            <person name="Daum C."/>
            <person name="Ng V."/>
            <person name="Clum A."/>
            <person name="Steindorff A."/>
            <person name="Ohm R."/>
            <person name="Martin F."/>
            <person name="Silar P."/>
            <person name="Natvig D."/>
            <person name="Lalanne C."/>
            <person name="Gautier V."/>
            <person name="Ament-velasquez S.L."/>
            <person name="Kruys A."/>
            <person name="Hutchinson M.I."/>
            <person name="Powell A.J."/>
            <person name="Barry K."/>
            <person name="Miller A.N."/>
            <person name="Grigoriev I.V."/>
            <person name="Debuchy R."/>
            <person name="Gladieux P."/>
            <person name="Thoren M.H."/>
            <person name="Johannesson H."/>
        </authorList>
    </citation>
    <scope>NUCLEOTIDE SEQUENCE</scope>
    <source>
        <strain evidence="2">SMH3187-1</strain>
    </source>
</reference>